<evidence type="ECO:0000256" key="5">
    <source>
        <dbReference type="PROSITE-ProRule" id="PRU00335"/>
    </source>
</evidence>
<evidence type="ECO:0000313" key="8">
    <source>
        <dbReference type="EMBL" id="MDQ7248540.1"/>
    </source>
</evidence>
<protein>
    <submittedName>
        <fullName evidence="8">TetR/AcrR family transcriptional regulator</fullName>
    </submittedName>
</protein>
<name>A0ABU0YLE5_9PROT</name>
<accession>A0ABU0YLE5</accession>
<comment type="caution">
    <text evidence="8">The sequence shown here is derived from an EMBL/GenBank/DDBJ whole genome shotgun (WGS) entry which is preliminary data.</text>
</comment>
<dbReference type="Pfam" id="PF13977">
    <property type="entry name" value="TetR_C_6"/>
    <property type="match status" value="1"/>
</dbReference>
<dbReference type="SUPFAM" id="SSF48498">
    <property type="entry name" value="Tetracyclin repressor-like, C-terminal domain"/>
    <property type="match status" value="1"/>
</dbReference>
<evidence type="ECO:0000256" key="3">
    <source>
        <dbReference type="ARBA" id="ARBA00023125"/>
    </source>
</evidence>
<dbReference type="Proteomes" id="UP001230156">
    <property type="component" value="Unassembled WGS sequence"/>
</dbReference>
<evidence type="ECO:0000256" key="6">
    <source>
        <dbReference type="SAM" id="MobiDB-lite"/>
    </source>
</evidence>
<dbReference type="EMBL" id="JAUYVI010000004">
    <property type="protein sequence ID" value="MDQ7248540.1"/>
    <property type="molecule type" value="Genomic_DNA"/>
</dbReference>
<evidence type="ECO:0000259" key="7">
    <source>
        <dbReference type="PROSITE" id="PS50977"/>
    </source>
</evidence>
<proteinExistence type="predicted"/>
<reference evidence="9" key="1">
    <citation type="submission" date="2023-08" db="EMBL/GenBank/DDBJ databases">
        <title>Rhodospirillaceae gen. nov., a novel taxon isolated from the Yangtze River Yuezi River estuary sludge.</title>
        <authorList>
            <person name="Ruan L."/>
        </authorList>
    </citation>
    <scope>NUCLEOTIDE SEQUENCE [LARGE SCALE GENOMIC DNA]</scope>
    <source>
        <strain evidence="9">R-7</strain>
    </source>
</reference>
<dbReference type="InterPro" id="IPR039538">
    <property type="entry name" value="BetI_C"/>
</dbReference>
<organism evidence="8 9">
    <name type="scientific">Dongia sedimenti</name>
    <dbReference type="NCBI Taxonomy" id="3064282"/>
    <lineage>
        <taxon>Bacteria</taxon>
        <taxon>Pseudomonadati</taxon>
        <taxon>Pseudomonadota</taxon>
        <taxon>Alphaproteobacteria</taxon>
        <taxon>Rhodospirillales</taxon>
        <taxon>Dongiaceae</taxon>
        <taxon>Dongia</taxon>
    </lineage>
</organism>
<gene>
    <name evidence="8" type="ORF">Q8A70_12720</name>
</gene>
<feature type="domain" description="HTH tetR-type" evidence="7">
    <location>
        <begin position="19"/>
        <end position="79"/>
    </location>
</feature>
<keyword evidence="1" id="KW-0678">Repressor</keyword>
<keyword evidence="4" id="KW-0804">Transcription</keyword>
<feature type="region of interest" description="Disordered" evidence="6">
    <location>
        <begin position="1"/>
        <end position="20"/>
    </location>
</feature>
<evidence type="ECO:0000313" key="9">
    <source>
        <dbReference type="Proteomes" id="UP001230156"/>
    </source>
</evidence>
<evidence type="ECO:0000256" key="4">
    <source>
        <dbReference type="ARBA" id="ARBA00023163"/>
    </source>
</evidence>
<keyword evidence="3 5" id="KW-0238">DNA-binding</keyword>
<feature type="DNA-binding region" description="H-T-H motif" evidence="5">
    <location>
        <begin position="42"/>
        <end position="61"/>
    </location>
</feature>
<dbReference type="Gene3D" id="1.10.357.10">
    <property type="entry name" value="Tetracycline Repressor, domain 2"/>
    <property type="match status" value="1"/>
</dbReference>
<sequence>MQTSPTALVPSPRRRAKGADRRRQVVEATLDVLAAKGYAELTIGDIARSLGISTALILQHFKTKDALLLEAQRLLAAEYHDNWQRALAASGPSAAEKLWSLVAAEFAEAICTPRKIMAWKAFWAEGRGRREYIAEFGARNVEYLKLLTALCATIIKEGGYAGYDAKVVARTIDSLETGLWLELTSTATPMTVNQTRRTAFSHLAMIFPRHFTPKGPIRGPIKRAR</sequence>
<keyword evidence="9" id="KW-1185">Reference proteome</keyword>
<dbReference type="RefSeq" id="WP_379956019.1">
    <property type="nucleotide sequence ID" value="NZ_JAUYVI010000004.1"/>
</dbReference>
<evidence type="ECO:0000256" key="2">
    <source>
        <dbReference type="ARBA" id="ARBA00023015"/>
    </source>
</evidence>
<dbReference type="InterPro" id="IPR050109">
    <property type="entry name" value="HTH-type_TetR-like_transc_reg"/>
</dbReference>
<dbReference type="SUPFAM" id="SSF46689">
    <property type="entry name" value="Homeodomain-like"/>
    <property type="match status" value="1"/>
</dbReference>
<dbReference type="InterPro" id="IPR036271">
    <property type="entry name" value="Tet_transcr_reg_TetR-rel_C_sf"/>
</dbReference>
<dbReference type="PANTHER" id="PTHR30055">
    <property type="entry name" value="HTH-TYPE TRANSCRIPTIONAL REGULATOR RUTR"/>
    <property type="match status" value="1"/>
</dbReference>
<dbReference type="PRINTS" id="PR00455">
    <property type="entry name" value="HTHTETR"/>
</dbReference>
<keyword evidence="2" id="KW-0805">Transcription regulation</keyword>
<dbReference type="Pfam" id="PF00440">
    <property type="entry name" value="TetR_N"/>
    <property type="match status" value="1"/>
</dbReference>
<dbReference type="PROSITE" id="PS50977">
    <property type="entry name" value="HTH_TETR_2"/>
    <property type="match status" value="1"/>
</dbReference>
<dbReference type="PANTHER" id="PTHR30055:SF234">
    <property type="entry name" value="HTH-TYPE TRANSCRIPTIONAL REGULATOR BETI"/>
    <property type="match status" value="1"/>
</dbReference>
<dbReference type="InterPro" id="IPR001647">
    <property type="entry name" value="HTH_TetR"/>
</dbReference>
<dbReference type="InterPro" id="IPR009057">
    <property type="entry name" value="Homeodomain-like_sf"/>
</dbReference>
<evidence type="ECO:0000256" key="1">
    <source>
        <dbReference type="ARBA" id="ARBA00022491"/>
    </source>
</evidence>